<evidence type="ECO:0000313" key="2">
    <source>
        <dbReference type="Proteomes" id="UP000249135"/>
    </source>
</evidence>
<organism evidence="1 2">
    <name type="scientific">Variovorax paradoxus</name>
    <dbReference type="NCBI Taxonomy" id="34073"/>
    <lineage>
        <taxon>Bacteria</taxon>
        <taxon>Pseudomonadati</taxon>
        <taxon>Pseudomonadota</taxon>
        <taxon>Betaproteobacteria</taxon>
        <taxon>Burkholderiales</taxon>
        <taxon>Comamonadaceae</taxon>
        <taxon>Variovorax</taxon>
    </lineage>
</organism>
<dbReference type="Gene3D" id="3.40.50.970">
    <property type="match status" value="1"/>
</dbReference>
<proteinExistence type="predicted"/>
<name>A0A2W5PJJ8_VARPD</name>
<evidence type="ECO:0000313" key="1">
    <source>
        <dbReference type="EMBL" id="PZQ65204.1"/>
    </source>
</evidence>
<dbReference type="Proteomes" id="UP000249135">
    <property type="component" value="Unassembled WGS sequence"/>
</dbReference>
<sequence>MNAPLPEHIRKALETVTLDDKYSLDYGRAFMSGVQALVKLPMLQRLRDAQQGKNTAGFVSGYRGSPLGGYDQALWKASKYLKAQNIVFQPGVNEELAATALWGTQMLGFSPKETQKFDGVFGIWYGKGPGVDRCSDVFKHAN</sequence>
<gene>
    <name evidence="1" type="ORF">DI563_25875</name>
</gene>
<dbReference type="AlphaFoldDB" id="A0A2W5PJJ8"/>
<protein>
    <submittedName>
        <fullName evidence="1">Indolepyruvate ferredoxin oxidoreductase family protein</fullName>
    </submittedName>
</protein>
<comment type="caution">
    <text evidence="1">The sequence shown here is derived from an EMBL/GenBank/DDBJ whole genome shotgun (WGS) entry which is preliminary data.</text>
</comment>
<feature type="non-terminal residue" evidence="1">
    <location>
        <position position="142"/>
    </location>
</feature>
<reference evidence="1 2" key="1">
    <citation type="submission" date="2017-08" db="EMBL/GenBank/DDBJ databases">
        <title>Infants hospitalized years apart are colonized by the same room-sourced microbial strains.</title>
        <authorList>
            <person name="Brooks B."/>
            <person name="Olm M.R."/>
            <person name="Firek B.A."/>
            <person name="Baker R."/>
            <person name="Thomas B.C."/>
            <person name="Morowitz M.J."/>
            <person name="Banfield J.F."/>
        </authorList>
    </citation>
    <scope>NUCLEOTIDE SEQUENCE [LARGE SCALE GENOMIC DNA]</scope>
    <source>
        <strain evidence="1">S2_005_003_R2_41</strain>
    </source>
</reference>
<keyword evidence="1" id="KW-0670">Pyruvate</keyword>
<dbReference type="EMBL" id="QFPP01000508">
    <property type="protein sequence ID" value="PZQ65204.1"/>
    <property type="molecule type" value="Genomic_DNA"/>
</dbReference>
<dbReference type="InterPro" id="IPR029061">
    <property type="entry name" value="THDP-binding"/>
</dbReference>
<accession>A0A2W5PJJ8</accession>
<dbReference type="SUPFAM" id="SSF52518">
    <property type="entry name" value="Thiamin diphosphate-binding fold (THDP-binding)"/>
    <property type="match status" value="1"/>
</dbReference>